<dbReference type="Proteomes" id="UP001184150">
    <property type="component" value="Unassembled WGS sequence"/>
</dbReference>
<sequence>MISLTLARRSAATLALAGLLAGQQAFAADARACLEPADVDAMVAYALPSAMDSAITFCAPHLAPQGYFAREGQSLVQRYAQAKPAAWPRAKAALLKLGQADAKGGDQTIAQMARLPDKALQPFADGMVGQMVTESIKPQSCAPLEQMTRLLAPLPPENTASLFTFIIRMVDSPSRKPGIVPRKPGLPLCPETP</sequence>
<feature type="chain" id="PRO_5045920274" description="Secreted protein" evidence="1">
    <location>
        <begin position="28"/>
        <end position="193"/>
    </location>
</feature>
<organism evidence="2 3">
    <name type="scientific">Novosphingobium capsulatum</name>
    <dbReference type="NCBI Taxonomy" id="13688"/>
    <lineage>
        <taxon>Bacteria</taxon>
        <taxon>Pseudomonadati</taxon>
        <taxon>Pseudomonadota</taxon>
        <taxon>Alphaproteobacteria</taxon>
        <taxon>Sphingomonadales</taxon>
        <taxon>Sphingomonadaceae</taxon>
        <taxon>Novosphingobium</taxon>
    </lineage>
</organism>
<dbReference type="RefSeq" id="WP_062784403.1">
    <property type="nucleotide sequence ID" value="NZ_CP140000.1"/>
</dbReference>
<evidence type="ECO:0008006" key="4">
    <source>
        <dbReference type="Google" id="ProtNLM"/>
    </source>
</evidence>
<evidence type="ECO:0000256" key="1">
    <source>
        <dbReference type="SAM" id="SignalP"/>
    </source>
</evidence>
<evidence type="ECO:0000313" key="3">
    <source>
        <dbReference type="Proteomes" id="UP001184150"/>
    </source>
</evidence>
<evidence type="ECO:0000313" key="2">
    <source>
        <dbReference type="EMBL" id="MDR6509938.1"/>
    </source>
</evidence>
<comment type="caution">
    <text evidence="2">The sequence shown here is derived from an EMBL/GenBank/DDBJ whole genome shotgun (WGS) entry which is preliminary data.</text>
</comment>
<dbReference type="EMBL" id="JAVDRD010000001">
    <property type="protein sequence ID" value="MDR6509938.1"/>
    <property type="molecule type" value="Genomic_DNA"/>
</dbReference>
<keyword evidence="1" id="KW-0732">Signal</keyword>
<proteinExistence type="predicted"/>
<accession>A0ABU1MID6</accession>
<gene>
    <name evidence="2" type="ORF">J2792_000778</name>
</gene>
<reference evidence="2 3" key="1">
    <citation type="submission" date="2023-07" db="EMBL/GenBank/DDBJ databases">
        <title>Sorghum-associated microbial communities from plants grown in Nebraska, USA.</title>
        <authorList>
            <person name="Schachtman D."/>
        </authorList>
    </citation>
    <scope>NUCLEOTIDE SEQUENCE [LARGE SCALE GENOMIC DNA]</scope>
    <source>
        <strain evidence="2 3">DS1027</strain>
    </source>
</reference>
<protein>
    <recommendedName>
        <fullName evidence="4">Secreted protein</fullName>
    </recommendedName>
</protein>
<keyword evidence="3" id="KW-1185">Reference proteome</keyword>
<feature type="signal peptide" evidence="1">
    <location>
        <begin position="1"/>
        <end position="27"/>
    </location>
</feature>
<name>A0ABU1MID6_9SPHN</name>